<dbReference type="InterPro" id="IPR036291">
    <property type="entry name" value="NAD(P)-bd_dom_sf"/>
</dbReference>
<dbReference type="Pfam" id="PF01370">
    <property type="entry name" value="Epimerase"/>
    <property type="match status" value="1"/>
</dbReference>
<keyword evidence="3" id="KW-1185">Reference proteome</keyword>
<dbReference type="InterPro" id="IPR001509">
    <property type="entry name" value="Epimerase_deHydtase"/>
</dbReference>
<organism evidence="2 3">
    <name type="scientific">Fertoeibacter niger</name>
    <dbReference type="NCBI Taxonomy" id="2656921"/>
    <lineage>
        <taxon>Bacteria</taxon>
        <taxon>Pseudomonadati</taxon>
        <taxon>Pseudomonadota</taxon>
        <taxon>Alphaproteobacteria</taxon>
        <taxon>Rhodobacterales</taxon>
        <taxon>Paracoccaceae</taxon>
        <taxon>Fertoeibacter</taxon>
    </lineage>
</organism>
<dbReference type="SUPFAM" id="SSF51735">
    <property type="entry name" value="NAD(P)-binding Rossmann-fold domains"/>
    <property type="match status" value="1"/>
</dbReference>
<dbReference type="AlphaFoldDB" id="A0A8X8H3H3"/>
<feature type="domain" description="NAD-dependent epimerase/dehydratase" evidence="1">
    <location>
        <begin position="7"/>
        <end position="214"/>
    </location>
</feature>
<dbReference type="Gene3D" id="3.40.50.720">
    <property type="entry name" value="NAD(P)-binding Rossmann-like Domain"/>
    <property type="match status" value="1"/>
</dbReference>
<evidence type="ECO:0000313" key="3">
    <source>
        <dbReference type="Proteomes" id="UP000484076"/>
    </source>
</evidence>
<protein>
    <submittedName>
        <fullName evidence="2">NAD(P)H-binding protein</fullName>
    </submittedName>
</protein>
<evidence type="ECO:0000259" key="1">
    <source>
        <dbReference type="Pfam" id="PF01370"/>
    </source>
</evidence>
<sequence length="327" mass="34828">MTSLHLVLGSGPLGLATARALLARDHTVRLVNRRGAVEGLPNGATVVTADLSDAGAMRNAAMGATAIYFCVQPPYHLWPTEFPALQDNAIRLAEAARARLVVAENLYGYGPVDGPMTEKTPLIARTRKGSTRAAMHRALLAAFQDGRIDMAVARGADFFGPGVTQAALGAEVFTALLSGAYVRVLGNPDLPHSYTYVPDFGTAMAILGTDPRASGGVFHVPNAPVTTTRAMIREAGEIAGLNPRIQAITPWQLRLLSLAIKPLREMVELSYQATRPFVADHAKFVATFGDIVTPRTQALAETLASLRPAADLRLRIPVQSTAEFGAR</sequence>
<gene>
    <name evidence="2" type="ORF">GEU84_014610</name>
</gene>
<proteinExistence type="predicted"/>
<comment type="caution">
    <text evidence="2">The sequence shown here is derived from an EMBL/GenBank/DDBJ whole genome shotgun (WGS) entry which is preliminary data.</text>
</comment>
<evidence type="ECO:0000313" key="2">
    <source>
        <dbReference type="EMBL" id="NUB45629.1"/>
    </source>
</evidence>
<dbReference type="EMBL" id="WHUT02000008">
    <property type="protein sequence ID" value="NUB45629.1"/>
    <property type="molecule type" value="Genomic_DNA"/>
</dbReference>
<dbReference type="RefSeq" id="WP_152827356.1">
    <property type="nucleotide sequence ID" value="NZ_WHUT02000008.1"/>
</dbReference>
<accession>A0A8X8H3H3</accession>
<reference evidence="2" key="1">
    <citation type="submission" date="2020-05" db="EMBL/GenBank/DDBJ databases">
        <title>Fertoebacter nigrum gen. nov., sp. nov., a new member of the family Rhodobacteraceae.</title>
        <authorList>
            <person name="Szuroczki S."/>
            <person name="Abbaszade G."/>
            <person name="Buni D."/>
            <person name="Schumann P."/>
            <person name="Toth E."/>
        </authorList>
    </citation>
    <scope>NUCLEOTIDE SEQUENCE</scope>
    <source>
        <strain evidence="2">RG-N-1a</strain>
    </source>
</reference>
<name>A0A8X8H3H3_9RHOB</name>
<dbReference type="Proteomes" id="UP000484076">
    <property type="component" value="Unassembled WGS sequence"/>
</dbReference>